<evidence type="ECO:0000313" key="3">
    <source>
        <dbReference type="Proteomes" id="UP000016743"/>
    </source>
</evidence>
<evidence type="ECO:0000259" key="1">
    <source>
        <dbReference type="SMART" id="SM00833"/>
    </source>
</evidence>
<dbReference type="PANTHER" id="PTHR43603">
    <property type="entry name" value="COBW DOMAIN-CONTAINING PROTEIN DDB_G0274527"/>
    <property type="match status" value="1"/>
</dbReference>
<proteinExistence type="predicted"/>
<dbReference type="PATRIC" id="fig|1389489.3.peg.385"/>
<sequence length="244" mass="26873">MADAARLLEDLQRVDSAPRRPLAREQPPFAPRIPHAMLTVTQLEYASTIVVANWSGLSTAELSTVIALISHLSPQASLRVRQDAIEPWVPGETFTAGQERPGWIGLLNDDDYEPHLTDPRVAAFRYENVRPLHPVRLRRLLDRLETDAFGTVVRSAGFCRFASRPHVVAHWDHVGRMITFDPLSHDDALGDDQELLALGQDLAIIGLDLDTGGLTAALDDAALTDDELATGPTLWARLADPFPL</sequence>
<reference evidence="2 3" key="1">
    <citation type="journal article" date="2013" name="Genome Announc.">
        <title>Complete Genome Sequence of Leifsonia xyli subsp. cynodontis Strain DSM46306, a Gram-Positive Bacterial Pathogen of Grasses.</title>
        <authorList>
            <person name="Monteiro-Vitorello C.B."/>
            <person name="Zerillo M.M."/>
            <person name="Van Sluys M.A."/>
            <person name="Camargo L.E."/>
            <person name="Kitajima J.P."/>
        </authorList>
    </citation>
    <scope>NUCLEOTIDE SEQUENCE [LARGE SCALE GENOMIC DNA]</scope>
    <source>
        <strain evidence="2 3">DSM 46306</strain>
    </source>
</reference>
<gene>
    <name evidence="2" type="ORF">O159_04030</name>
</gene>
<dbReference type="eggNOG" id="COG0523">
    <property type="taxonomic scope" value="Bacteria"/>
</dbReference>
<dbReference type="HOGENOM" id="CLU_069814_0_0_11"/>
<dbReference type="SMART" id="SM00833">
    <property type="entry name" value="CobW_C"/>
    <property type="match status" value="1"/>
</dbReference>
<dbReference type="InterPro" id="IPR051927">
    <property type="entry name" value="Zn_Chap_cDPG_Synth"/>
</dbReference>
<organism evidence="2 3">
    <name type="scientific">Leifsonia xyli subsp. cynodontis DSM 46306</name>
    <dbReference type="NCBI Taxonomy" id="1389489"/>
    <lineage>
        <taxon>Bacteria</taxon>
        <taxon>Bacillati</taxon>
        <taxon>Actinomycetota</taxon>
        <taxon>Actinomycetes</taxon>
        <taxon>Micrococcales</taxon>
        <taxon>Microbacteriaceae</taxon>
        <taxon>Leifsonia</taxon>
    </lineage>
</organism>
<dbReference type="SUPFAM" id="SSF90002">
    <property type="entry name" value="Hypothetical protein YjiA, C-terminal domain"/>
    <property type="match status" value="1"/>
</dbReference>
<dbReference type="STRING" id="1389489.O159_04030"/>
<dbReference type="EMBL" id="CP006734">
    <property type="protein sequence ID" value="AGW40612.1"/>
    <property type="molecule type" value="Genomic_DNA"/>
</dbReference>
<dbReference type="AlphaFoldDB" id="U3P6R0"/>
<dbReference type="InterPro" id="IPR011629">
    <property type="entry name" value="CobW-like_C"/>
</dbReference>
<feature type="domain" description="CobW C-terminal" evidence="1">
    <location>
        <begin position="121"/>
        <end position="222"/>
    </location>
</feature>
<evidence type="ECO:0000313" key="2">
    <source>
        <dbReference type="EMBL" id="AGW40612.1"/>
    </source>
</evidence>
<keyword evidence="3" id="KW-1185">Reference proteome</keyword>
<dbReference type="Proteomes" id="UP000016743">
    <property type="component" value="Chromosome"/>
</dbReference>
<dbReference type="PANTHER" id="PTHR43603:SF1">
    <property type="entry name" value="ZINC-REGULATED GTPASE METALLOPROTEIN ACTIVATOR 1"/>
    <property type="match status" value="1"/>
</dbReference>
<name>U3P6R0_LEIXC</name>
<accession>U3P6R0</accession>
<dbReference type="KEGG" id="lxy:O159_04030"/>
<dbReference type="Pfam" id="PF07683">
    <property type="entry name" value="CobW_C"/>
    <property type="match status" value="1"/>
</dbReference>
<protein>
    <recommendedName>
        <fullName evidence="1">CobW C-terminal domain-containing protein</fullName>
    </recommendedName>
</protein>
<dbReference type="RefSeq" id="WP_021754055.1">
    <property type="nucleotide sequence ID" value="NC_022438.1"/>
</dbReference>